<dbReference type="RefSeq" id="WP_243576505.1">
    <property type="nucleotide sequence ID" value="NZ_CP094529.1"/>
</dbReference>
<gene>
    <name evidence="1" type="ORF">MTP08_14235</name>
</gene>
<evidence type="ECO:0000313" key="2">
    <source>
        <dbReference type="Proteomes" id="UP000831068"/>
    </source>
</evidence>
<dbReference type="Proteomes" id="UP000831068">
    <property type="component" value="Chromosome"/>
</dbReference>
<organism evidence="1 2">
    <name type="scientific">Chryseobacterium oryzae</name>
    <dbReference type="NCBI Taxonomy" id="2929799"/>
    <lineage>
        <taxon>Bacteria</taxon>
        <taxon>Pseudomonadati</taxon>
        <taxon>Bacteroidota</taxon>
        <taxon>Flavobacteriia</taxon>
        <taxon>Flavobacteriales</taxon>
        <taxon>Weeksellaceae</taxon>
        <taxon>Chryseobacterium group</taxon>
        <taxon>Chryseobacterium</taxon>
    </lineage>
</organism>
<sequence>MRNTAILVVFFLVSFIKGQEEQKDLKYRRISLYTVMIDKPDLPYGNEIKRNFESSPIPDKFNDHNLGKRVYNLGELPSKDQLGNEDLLNAIARDMVAKWFNRSAKGGFNMNLVKERGSYDASALDVATAKASQRGLDLLSDAGEELIGKTFVLINEFRYTNKEEVAKKANSWLNIAGAIGDYAGVSNASTVTSLVGTGATIAGKGYIVKTNAHLYQLVWDEETAAKFYNDYWADDKTITKEKKKAFDECKIFKLKYIGTDNSWADVQSTVFTNKKEEQLVERAAIKSIDNVIVKLQKNHDEFKTKTPIYTVDPISAKIGLKEGLSKKSVFDVIEQQIDENGKTKYVQVGTVKVDTNYPIWDNQYGASEDNPDSSADRTYFKKVRGKDFFPGMLLVQRKGK</sequence>
<accession>A0ABY4BIX0</accession>
<proteinExistence type="predicted"/>
<reference evidence="1 2" key="1">
    <citation type="submission" date="2022-03" db="EMBL/GenBank/DDBJ databases">
        <title>Chryseobacterium sp. isolated from the Andong Sikhe.</title>
        <authorList>
            <person name="Won M."/>
            <person name="Kim S.-J."/>
            <person name="Kwon S.-W."/>
        </authorList>
    </citation>
    <scope>NUCLEOTIDE SEQUENCE [LARGE SCALE GENOMIC DNA]</scope>
    <source>
        <strain evidence="1 2">ADR-1</strain>
    </source>
</reference>
<name>A0ABY4BIX0_9FLAO</name>
<evidence type="ECO:0000313" key="1">
    <source>
        <dbReference type="EMBL" id="UOE38192.1"/>
    </source>
</evidence>
<dbReference type="EMBL" id="CP094529">
    <property type="protein sequence ID" value="UOE38192.1"/>
    <property type="molecule type" value="Genomic_DNA"/>
</dbReference>
<keyword evidence="2" id="KW-1185">Reference proteome</keyword>
<protein>
    <submittedName>
        <fullName evidence="1">Uncharacterized protein</fullName>
    </submittedName>
</protein>